<feature type="domain" description="HSF-type DNA-binding" evidence="5">
    <location>
        <begin position="1"/>
        <end position="45"/>
    </location>
</feature>
<comment type="subcellular location">
    <subcellularLocation>
        <location evidence="1">Nucleus</location>
    </subcellularLocation>
</comment>
<keyword evidence="7" id="KW-1185">Reference proteome</keyword>
<keyword evidence="4" id="KW-0539">Nucleus</keyword>
<keyword evidence="3" id="KW-0238">DNA-binding</keyword>
<sequence>MVNDPNTDHLIKWSEPNGDPFFVVSSERFGRELLPKFFKHSNFGSPLLLTNALILTGHSSTQ</sequence>
<dbReference type="SUPFAM" id="SSF46785">
    <property type="entry name" value="Winged helix' DNA-binding domain"/>
    <property type="match status" value="1"/>
</dbReference>
<dbReference type="PANTHER" id="PTHR10015">
    <property type="entry name" value="HEAT SHOCK TRANSCRIPTION FACTOR"/>
    <property type="match status" value="1"/>
</dbReference>
<name>A0A5B0MN50_PUCGR</name>
<dbReference type="EMBL" id="VSWC01000144">
    <property type="protein sequence ID" value="KAA1077793.1"/>
    <property type="molecule type" value="Genomic_DNA"/>
</dbReference>
<proteinExistence type="inferred from homology"/>
<organism evidence="6 7">
    <name type="scientific">Puccinia graminis f. sp. tritici</name>
    <dbReference type="NCBI Taxonomy" id="56615"/>
    <lineage>
        <taxon>Eukaryota</taxon>
        <taxon>Fungi</taxon>
        <taxon>Dikarya</taxon>
        <taxon>Basidiomycota</taxon>
        <taxon>Pucciniomycotina</taxon>
        <taxon>Pucciniomycetes</taxon>
        <taxon>Pucciniales</taxon>
        <taxon>Pucciniaceae</taxon>
        <taxon>Puccinia</taxon>
    </lineage>
</organism>
<dbReference type="GO" id="GO:0005634">
    <property type="term" value="C:nucleus"/>
    <property type="evidence" value="ECO:0007669"/>
    <property type="project" value="UniProtKB-SubCell"/>
</dbReference>
<protein>
    <submittedName>
        <fullName evidence="6">Stress-responsive transcription factor hsf1</fullName>
    </submittedName>
</protein>
<evidence type="ECO:0000256" key="1">
    <source>
        <dbReference type="ARBA" id="ARBA00004123"/>
    </source>
</evidence>
<dbReference type="InterPro" id="IPR000232">
    <property type="entry name" value="HSF_DNA-bd"/>
</dbReference>
<dbReference type="GO" id="GO:0043565">
    <property type="term" value="F:sequence-specific DNA binding"/>
    <property type="evidence" value="ECO:0007669"/>
    <property type="project" value="InterPro"/>
</dbReference>
<comment type="similarity">
    <text evidence="2">Belongs to the HSF family.</text>
</comment>
<evidence type="ECO:0000313" key="7">
    <source>
        <dbReference type="Proteomes" id="UP000324748"/>
    </source>
</evidence>
<comment type="caution">
    <text evidence="6">The sequence shown here is derived from an EMBL/GenBank/DDBJ whole genome shotgun (WGS) entry which is preliminary data.</text>
</comment>
<dbReference type="OrthoDB" id="60033at2759"/>
<dbReference type="AlphaFoldDB" id="A0A5B0MN50"/>
<dbReference type="Proteomes" id="UP000324748">
    <property type="component" value="Unassembled WGS sequence"/>
</dbReference>
<evidence type="ECO:0000313" key="6">
    <source>
        <dbReference type="EMBL" id="KAA1077793.1"/>
    </source>
</evidence>
<evidence type="ECO:0000256" key="4">
    <source>
        <dbReference type="ARBA" id="ARBA00023242"/>
    </source>
</evidence>
<dbReference type="Pfam" id="PF00447">
    <property type="entry name" value="HSF_DNA-bind"/>
    <property type="match status" value="1"/>
</dbReference>
<dbReference type="InterPro" id="IPR036390">
    <property type="entry name" value="WH_DNA-bd_sf"/>
</dbReference>
<evidence type="ECO:0000256" key="3">
    <source>
        <dbReference type="ARBA" id="ARBA00023125"/>
    </source>
</evidence>
<dbReference type="GO" id="GO:0003700">
    <property type="term" value="F:DNA-binding transcription factor activity"/>
    <property type="evidence" value="ECO:0007669"/>
    <property type="project" value="InterPro"/>
</dbReference>
<evidence type="ECO:0000259" key="5">
    <source>
        <dbReference type="Pfam" id="PF00447"/>
    </source>
</evidence>
<gene>
    <name evidence="6" type="primary">HSF1_5</name>
    <name evidence="6" type="ORF">PGT21_019988</name>
</gene>
<dbReference type="InterPro" id="IPR036388">
    <property type="entry name" value="WH-like_DNA-bd_sf"/>
</dbReference>
<dbReference type="Gene3D" id="1.10.10.10">
    <property type="entry name" value="Winged helix-like DNA-binding domain superfamily/Winged helix DNA-binding domain"/>
    <property type="match status" value="1"/>
</dbReference>
<dbReference type="PANTHER" id="PTHR10015:SF427">
    <property type="entry name" value="HEAT SHOCK FACTOR PROTEIN"/>
    <property type="match status" value="1"/>
</dbReference>
<reference evidence="6 7" key="1">
    <citation type="submission" date="2019-05" db="EMBL/GenBank/DDBJ databases">
        <title>Emergence of the Ug99 lineage of the wheat stem rust pathogen through somatic hybridization.</title>
        <authorList>
            <person name="Li F."/>
            <person name="Upadhyaya N.M."/>
            <person name="Sperschneider J."/>
            <person name="Matny O."/>
            <person name="Nguyen-Phuc H."/>
            <person name="Mago R."/>
            <person name="Raley C."/>
            <person name="Miller M.E."/>
            <person name="Silverstein K.A.T."/>
            <person name="Henningsen E."/>
            <person name="Hirsch C.D."/>
            <person name="Visser B."/>
            <person name="Pretorius Z.A."/>
            <person name="Steffenson B.J."/>
            <person name="Schwessinger B."/>
            <person name="Dodds P.N."/>
            <person name="Figueroa M."/>
        </authorList>
    </citation>
    <scope>NUCLEOTIDE SEQUENCE [LARGE SCALE GENOMIC DNA]</scope>
    <source>
        <strain evidence="6">21-0</strain>
    </source>
</reference>
<accession>A0A5B0MN50</accession>
<evidence type="ECO:0000256" key="2">
    <source>
        <dbReference type="ARBA" id="ARBA00006403"/>
    </source>
</evidence>